<proteinExistence type="predicted"/>
<gene>
    <name evidence="1" type="ORF">BV22DRAFT_1029988</name>
</gene>
<dbReference type="EMBL" id="MU266346">
    <property type="protein sequence ID" value="KAH7928967.1"/>
    <property type="molecule type" value="Genomic_DNA"/>
</dbReference>
<protein>
    <submittedName>
        <fullName evidence="1">Uncharacterized protein</fullName>
    </submittedName>
</protein>
<reference evidence="1" key="1">
    <citation type="journal article" date="2021" name="New Phytol.">
        <title>Evolutionary innovations through gain and loss of genes in the ectomycorrhizal Boletales.</title>
        <authorList>
            <person name="Wu G."/>
            <person name="Miyauchi S."/>
            <person name="Morin E."/>
            <person name="Kuo A."/>
            <person name="Drula E."/>
            <person name="Varga T."/>
            <person name="Kohler A."/>
            <person name="Feng B."/>
            <person name="Cao Y."/>
            <person name="Lipzen A."/>
            <person name="Daum C."/>
            <person name="Hundley H."/>
            <person name="Pangilinan J."/>
            <person name="Johnson J."/>
            <person name="Barry K."/>
            <person name="LaButti K."/>
            <person name="Ng V."/>
            <person name="Ahrendt S."/>
            <person name="Min B."/>
            <person name="Choi I.G."/>
            <person name="Park H."/>
            <person name="Plett J.M."/>
            <person name="Magnuson J."/>
            <person name="Spatafora J.W."/>
            <person name="Nagy L.G."/>
            <person name="Henrissat B."/>
            <person name="Grigoriev I.V."/>
            <person name="Yang Z.L."/>
            <person name="Xu J."/>
            <person name="Martin F.M."/>
        </authorList>
    </citation>
    <scope>NUCLEOTIDE SEQUENCE</scope>
    <source>
        <strain evidence="1">KUC20120723A-06</strain>
    </source>
</reference>
<accession>A0ACB8BVU7</accession>
<organism evidence="1 2">
    <name type="scientific">Leucogyrophana mollusca</name>
    <dbReference type="NCBI Taxonomy" id="85980"/>
    <lineage>
        <taxon>Eukaryota</taxon>
        <taxon>Fungi</taxon>
        <taxon>Dikarya</taxon>
        <taxon>Basidiomycota</taxon>
        <taxon>Agaricomycotina</taxon>
        <taxon>Agaricomycetes</taxon>
        <taxon>Agaricomycetidae</taxon>
        <taxon>Boletales</taxon>
        <taxon>Boletales incertae sedis</taxon>
        <taxon>Leucogyrophana</taxon>
    </lineage>
</organism>
<feature type="non-terminal residue" evidence="1">
    <location>
        <position position="1"/>
    </location>
</feature>
<evidence type="ECO:0000313" key="2">
    <source>
        <dbReference type="Proteomes" id="UP000790709"/>
    </source>
</evidence>
<keyword evidence="2" id="KW-1185">Reference proteome</keyword>
<dbReference type="Proteomes" id="UP000790709">
    <property type="component" value="Unassembled WGS sequence"/>
</dbReference>
<name>A0ACB8BVU7_9AGAM</name>
<evidence type="ECO:0000313" key="1">
    <source>
        <dbReference type="EMBL" id="KAH7928967.1"/>
    </source>
</evidence>
<sequence length="53" mass="6059">MVRCSISVGANEGTHDYIIEFRKKLRAVHPDVWIEERDPALAEPIIGRLTQNI</sequence>
<comment type="caution">
    <text evidence="1">The sequence shown here is derived from an EMBL/GenBank/DDBJ whole genome shotgun (WGS) entry which is preliminary data.</text>
</comment>